<accession>A0AAP8MI93</accession>
<dbReference type="KEGG" id="hja:BST95_13140"/>
<keyword evidence="2" id="KW-1185">Reference proteome</keyword>
<dbReference type="AlphaFoldDB" id="A0AAP8MI93"/>
<dbReference type="InterPro" id="IPR010710">
    <property type="entry name" value="DUF1289"/>
</dbReference>
<name>A0AAP8MI93_9GAMM</name>
<dbReference type="Pfam" id="PF06945">
    <property type="entry name" value="DUF1289"/>
    <property type="match status" value="1"/>
</dbReference>
<dbReference type="EMBL" id="PKUR01000001">
    <property type="protein sequence ID" value="PLW87934.1"/>
    <property type="molecule type" value="Genomic_DNA"/>
</dbReference>
<sequence length="67" mass="7855">MAADWHRSEEDKIHKSPCVHNCSLVNGICSGCFRTPDECDRWHNADIEERKAILQRTEQRRRESQSS</sequence>
<reference evidence="1 2" key="1">
    <citation type="submission" date="2018-01" db="EMBL/GenBank/DDBJ databases">
        <title>The draft genome sequence of Halioglobus japonicus S1-36.</title>
        <authorList>
            <person name="Du Z.-J."/>
            <person name="Shi M.-J."/>
        </authorList>
    </citation>
    <scope>NUCLEOTIDE SEQUENCE [LARGE SCALE GENOMIC DNA]</scope>
    <source>
        <strain evidence="1 2">S1-36</strain>
    </source>
</reference>
<evidence type="ECO:0000313" key="1">
    <source>
        <dbReference type="EMBL" id="PLW87934.1"/>
    </source>
</evidence>
<comment type="caution">
    <text evidence="1">The sequence shown here is derived from an EMBL/GenBank/DDBJ whole genome shotgun (WGS) entry which is preliminary data.</text>
</comment>
<dbReference type="PANTHER" id="PTHR35175:SF2">
    <property type="entry name" value="DUF1289 DOMAIN-CONTAINING PROTEIN"/>
    <property type="match status" value="1"/>
</dbReference>
<evidence type="ECO:0000313" key="2">
    <source>
        <dbReference type="Proteomes" id="UP000235162"/>
    </source>
</evidence>
<gene>
    <name evidence="1" type="ORF">C0029_05055</name>
</gene>
<organism evidence="1 2">
    <name type="scientific">Halioglobus japonicus</name>
    <dbReference type="NCBI Taxonomy" id="930805"/>
    <lineage>
        <taxon>Bacteria</taxon>
        <taxon>Pseudomonadati</taxon>
        <taxon>Pseudomonadota</taxon>
        <taxon>Gammaproteobacteria</taxon>
        <taxon>Cellvibrionales</taxon>
        <taxon>Halieaceae</taxon>
        <taxon>Halioglobus</taxon>
    </lineage>
</organism>
<protein>
    <submittedName>
        <fullName evidence="1">DUF1289 domain-containing protein</fullName>
    </submittedName>
</protein>
<proteinExistence type="predicted"/>
<dbReference type="RefSeq" id="WP_084200050.1">
    <property type="nucleotide sequence ID" value="NZ_BMYL01000005.1"/>
</dbReference>
<dbReference type="PANTHER" id="PTHR35175">
    <property type="entry name" value="DUF1289 DOMAIN-CONTAINING PROTEIN"/>
    <property type="match status" value="1"/>
</dbReference>
<dbReference type="Proteomes" id="UP000235162">
    <property type="component" value="Unassembled WGS sequence"/>
</dbReference>